<reference evidence="1 2" key="1">
    <citation type="journal article" date="2013" name="Front. Microbiol.">
        <title>Comparative genomic analyses of the cyanobacterium, Lyngbya aestuarii BL J, a powerful hydrogen producer.</title>
        <authorList>
            <person name="Kothari A."/>
            <person name="Vaughn M."/>
            <person name="Garcia-Pichel F."/>
        </authorList>
    </citation>
    <scope>NUCLEOTIDE SEQUENCE [LARGE SCALE GENOMIC DNA]</scope>
    <source>
        <strain evidence="1 2">BL J</strain>
    </source>
</reference>
<organism evidence="1 2">
    <name type="scientific">Lyngbya aestuarii BL J</name>
    <dbReference type="NCBI Taxonomy" id="1348334"/>
    <lineage>
        <taxon>Bacteria</taxon>
        <taxon>Bacillati</taxon>
        <taxon>Cyanobacteriota</taxon>
        <taxon>Cyanophyceae</taxon>
        <taxon>Oscillatoriophycideae</taxon>
        <taxon>Oscillatoriales</taxon>
        <taxon>Microcoleaceae</taxon>
        <taxon>Lyngbya</taxon>
    </lineage>
</organism>
<sequence>MNVCLDCPPSFAPLTPQFWGECPLSGEFYYISAPLSQFWERGWGRGRLEWGLLPSLNFGRGAGGEGNSNLEGSFAP</sequence>
<protein>
    <submittedName>
        <fullName evidence="1">Uncharacterized protein</fullName>
    </submittedName>
</protein>
<evidence type="ECO:0000313" key="2">
    <source>
        <dbReference type="Proteomes" id="UP000017127"/>
    </source>
</evidence>
<proteinExistence type="predicted"/>
<evidence type="ECO:0000313" key="1">
    <source>
        <dbReference type="EMBL" id="ERT04478.1"/>
    </source>
</evidence>
<dbReference type="Proteomes" id="UP000017127">
    <property type="component" value="Unassembled WGS sequence"/>
</dbReference>
<accession>U7Q9K1</accession>
<name>U7Q9K1_9CYAN</name>
<dbReference type="EMBL" id="AUZM01000095">
    <property type="protein sequence ID" value="ERT04478.1"/>
    <property type="molecule type" value="Genomic_DNA"/>
</dbReference>
<gene>
    <name evidence="1" type="ORF">M595_5576</name>
</gene>
<dbReference type="AlphaFoldDB" id="U7Q9K1"/>
<keyword evidence="2" id="KW-1185">Reference proteome</keyword>
<comment type="caution">
    <text evidence="1">The sequence shown here is derived from an EMBL/GenBank/DDBJ whole genome shotgun (WGS) entry which is preliminary data.</text>
</comment>